<feature type="region of interest" description="Disordered" evidence="1">
    <location>
        <begin position="50"/>
        <end position="78"/>
    </location>
</feature>
<organism evidence="2 3">
    <name type="scientific">Mucuna pruriens</name>
    <name type="common">Velvet bean</name>
    <name type="synonym">Dolichos pruriens</name>
    <dbReference type="NCBI Taxonomy" id="157652"/>
    <lineage>
        <taxon>Eukaryota</taxon>
        <taxon>Viridiplantae</taxon>
        <taxon>Streptophyta</taxon>
        <taxon>Embryophyta</taxon>
        <taxon>Tracheophyta</taxon>
        <taxon>Spermatophyta</taxon>
        <taxon>Magnoliopsida</taxon>
        <taxon>eudicotyledons</taxon>
        <taxon>Gunneridae</taxon>
        <taxon>Pentapetalae</taxon>
        <taxon>rosids</taxon>
        <taxon>fabids</taxon>
        <taxon>Fabales</taxon>
        <taxon>Fabaceae</taxon>
        <taxon>Papilionoideae</taxon>
        <taxon>50 kb inversion clade</taxon>
        <taxon>NPAAA clade</taxon>
        <taxon>indigoferoid/millettioid clade</taxon>
        <taxon>Phaseoleae</taxon>
        <taxon>Mucuna</taxon>
    </lineage>
</organism>
<comment type="caution">
    <text evidence="2">The sequence shown here is derived from an EMBL/GenBank/DDBJ whole genome shotgun (WGS) entry which is preliminary data.</text>
</comment>
<keyword evidence="3" id="KW-1185">Reference proteome</keyword>
<proteinExistence type="predicted"/>
<protein>
    <recommendedName>
        <fullName evidence="4">Reverse transcriptase Ty1/copia-type domain-containing protein</fullName>
    </recommendedName>
</protein>
<name>A0A371I8N6_MUCPR</name>
<feature type="non-terminal residue" evidence="2">
    <location>
        <position position="1"/>
    </location>
</feature>
<accession>A0A371I8N6</accession>
<evidence type="ECO:0000313" key="2">
    <source>
        <dbReference type="EMBL" id="RDY11407.1"/>
    </source>
</evidence>
<evidence type="ECO:0000256" key="1">
    <source>
        <dbReference type="SAM" id="MobiDB-lite"/>
    </source>
</evidence>
<evidence type="ECO:0008006" key="4">
    <source>
        <dbReference type="Google" id="ProtNLM"/>
    </source>
</evidence>
<dbReference type="Proteomes" id="UP000257109">
    <property type="component" value="Unassembled WGS sequence"/>
</dbReference>
<sequence>MSMMGKLKFFLGLQIRKVVDGIYIHQMKYVKVLLKKFKLENCKITSSRVDQGQRKSLNRNEVVPARPTPSQPSEIRPSSPCVAAQQRNKVQPNWACPASSSCSARLYIRGAMHFLWVLEFTLDTLSLYLFLRSRSSIQGGAQCCIGISLDRGSVGLRLGS</sequence>
<reference evidence="2" key="1">
    <citation type="submission" date="2018-05" db="EMBL/GenBank/DDBJ databases">
        <title>Draft genome of Mucuna pruriens seed.</title>
        <authorList>
            <person name="Nnadi N.E."/>
            <person name="Vos R."/>
            <person name="Hasami M.H."/>
            <person name="Devisetty U.K."/>
            <person name="Aguiy J.C."/>
        </authorList>
    </citation>
    <scope>NUCLEOTIDE SEQUENCE [LARGE SCALE GENOMIC DNA]</scope>
    <source>
        <strain evidence="2">JCA_2017</strain>
    </source>
</reference>
<gene>
    <name evidence="2" type="ORF">CR513_03939</name>
</gene>
<dbReference type="EMBL" id="QJKJ01000643">
    <property type="protein sequence ID" value="RDY11407.1"/>
    <property type="molecule type" value="Genomic_DNA"/>
</dbReference>
<dbReference type="AlphaFoldDB" id="A0A371I8N6"/>
<evidence type="ECO:0000313" key="3">
    <source>
        <dbReference type="Proteomes" id="UP000257109"/>
    </source>
</evidence>